<dbReference type="SUPFAM" id="SSF57625">
    <property type="entry name" value="Invertebrate chitin-binding proteins"/>
    <property type="match status" value="3"/>
</dbReference>
<evidence type="ECO:0000313" key="7">
    <source>
        <dbReference type="Proteomes" id="UP000085678"/>
    </source>
</evidence>
<evidence type="ECO:0000259" key="6">
    <source>
        <dbReference type="PROSITE" id="PS50940"/>
    </source>
</evidence>
<name>A0A1S3IR38_LINAN</name>
<dbReference type="PANTHER" id="PTHR23301:SF0">
    <property type="entry name" value="CHITIN-BINDING TYPE-2 DOMAIN-CONTAINING PROTEIN-RELATED"/>
    <property type="match status" value="1"/>
</dbReference>
<dbReference type="Pfam" id="PF01607">
    <property type="entry name" value="CBM_14"/>
    <property type="match status" value="3"/>
</dbReference>
<keyword evidence="7" id="KW-1185">Reference proteome</keyword>
<feature type="domain" description="Chitin-binding type-2" evidence="6">
    <location>
        <begin position="34"/>
        <end position="90"/>
    </location>
</feature>
<evidence type="ECO:0000256" key="2">
    <source>
        <dbReference type="ARBA" id="ARBA00022729"/>
    </source>
</evidence>
<dbReference type="PANTHER" id="PTHR23301">
    <property type="entry name" value="CHITIN BINDING PERITROPHIN-A"/>
    <property type="match status" value="1"/>
</dbReference>
<evidence type="ECO:0000256" key="1">
    <source>
        <dbReference type="ARBA" id="ARBA00022669"/>
    </source>
</evidence>
<dbReference type="GeneID" id="106166130"/>
<accession>A0A1S3IR38</accession>
<dbReference type="InParanoid" id="A0A1S3IR38"/>
<keyword evidence="1" id="KW-0147">Chitin-binding</keyword>
<keyword evidence="3" id="KW-0677">Repeat</keyword>
<dbReference type="GO" id="GO:0008061">
    <property type="term" value="F:chitin binding"/>
    <property type="evidence" value="ECO:0007669"/>
    <property type="project" value="UniProtKB-KW"/>
</dbReference>
<feature type="domain" description="Chitin-binding type-2" evidence="6">
    <location>
        <begin position="217"/>
        <end position="268"/>
    </location>
</feature>
<keyword evidence="4" id="KW-1015">Disulfide bond</keyword>
<evidence type="ECO:0000256" key="5">
    <source>
        <dbReference type="ARBA" id="ARBA00023180"/>
    </source>
</evidence>
<evidence type="ECO:0000256" key="4">
    <source>
        <dbReference type="ARBA" id="ARBA00023157"/>
    </source>
</evidence>
<feature type="domain" description="Chitin-binding type-2" evidence="6">
    <location>
        <begin position="273"/>
        <end position="329"/>
    </location>
</feature>
<reference evidence="8" key="1">
    <citation type="submission" date="2025-08" db="UniProtKB">
        <authorList>
            <consortium name="RefSeq"/>
        </authorList>
    </citation>
    <scope>IDENTIFICATION</scope>
    <source>
        <tissue evidence="8">Gonads</tissue>
    </source>
</reference>
<evidence type="ECO:0000313" key="8">
    <source>
        <dbReference type="RefSeq" id="XP_013400014.1"/>
    </source>
</evidence>
<dbReference type="KEGG" id="lak:106166130"/>
<protein>
    <submittedName>
        <fullName evidence="8">Probable chitinase 10</fullName>
    </submittedName>
</protein>
<dbReference type="InterPro" id="IPR036508">
    <property type="entry name" value="Chitin-bd_dom_sf"/>
</dbReference>
<organism evidence="7 8">
    <name type="scientific">Lingula anatina</name>
    <name type="common">Brachiopod</name>
    <name type="synonym">Lingula unguis</name>
    <dbReference type="NCBI Taxonomy" id="7574"/>
    <lineage>
        <taxon>Eukaryota</taxon>
        <taxon>Metazoa</taxon>
        <taxon>Spiralia</taxon>
        <taxon>Lophotrochozoa</taxon>
        <taxon>Brachiopoda</taxon>
        <taxon>Linguliformea</taxon>
        <taxon>Lingulata</taxon>
        <taxon>Lingulida</taxon>
        <taxon>Linguloidea</taxon>
        <taxon>Lingulidae</taxon>
        <taxon>Lingula</taxon>
    </lineage>
</organism>
<dbReference type="SMART" id="SM00494">
    <property type="entry name" value="ChtBD2"/>
    <property type="match status" value="4"/>
</dbReference>
<dbReference type="GO" id="GO:0005576">
    <property type="term" value="C:extracellular region"/>
    <property type="evidence" value="ECO:0007669"/>
    <property type="project" value="InterPro"/>
</dbReference>
<dbReference type="AlphaFoldDB" id="A0A1S3IR38"/>
<dbReference type="PROSITE" id="PS50940">
    <property type="entry name" value="CHIT_BIND_II"/>
    <property type="match status" value="4"/>
</dbReference>
<dbReference type="InterPro" id="IPR051940">
    <property type="entry name" value="Chitin_bind-dev_reg"/>
</dbReference>
<feature type="domain" description="Chitin-binding type-2" evidence="6">
    <location>
        <begin position="123"/>
        <end position="179"/>
    </location>
</feature>
<dbReference type="Proteomes" id="UP000085678">
    <property type="component" value="Unplaced"/>
</dbReference>
<dbReference type="RefSeq" id="XP_013400014.1">
    <property type="nucleotide sequence ID" value="XM_013544560.1"/>
</dbReference>
<gene>
    <name evidence="8" type="primary">LOC106166130</name>
</gene>
<evidence type="ECO:0000256" key="3">
    <source>
        <dbReference type="ARBA" id="ARBA00022737"/>
    </source>
</evidence>
<keyword evidence="5" id="KW-0325">Glycoprotein</keyword>
<sequence length="344" mass="38838">MYYACPGNMIWDEEKLACDATRKVKCNNRTHYATPLCKKPSGNFEEPADCRKFLSCYLYRVVRHRPCPAGLYYDQASDRCDYHFNVRCHKRPVIDVVLMPRNTTTEAAPSMVMSNISDVATGVPSCLGPDGLFPHPLHCNQYIACYGGVPMETFICPENQNFDFTDGRCKRGDNITCVQRPWLMREGPVPVEVPDIRGWPRHHWIRGLGKGGPIVGNGSCTFSQDDTNCGGFVLHCLNSTVNYSCPGELRYDENTAECKMAADVDCNGRPEYKAICNRHNGNFEEPTNCGEFVSCAYNRVFRHRRCPASLNFNLELNSCDWPFRVTCGDRPTKEPKGALVKDKD</sequence>
<keyword evidence="2" id="KW-0732">Signal</keyword>
<proteinExistence type="predicted"/>
<dbReference type="OrthoDB" id="9987187at2759"/>
<dbReference type="InterPro" id="IPR002557">
    <property type="entry name" value="Chitin-bd_dom"/>
</dbReference>
<dbReference type="Gene3D" id="2.170.140.10">
    <property type="entry name" value="Chitin binding domain"/>
    <property type="match status" value="3"/>
</dbReference>